<dbReference type="RefSeq" id="WP_146534667.1">
    <property type="nucleotide sequence ID" value="NZ_SJPX01000003.1"/>
</dbReference>
<reference evidence="1 2" key="1">
    <citation type="submission" date="2019-02" db="EMBL/GenBank/DDBJ databases">
        <title>Deep-cultivation of Planctomycetes and their phenomic and genomic characterization uncovers novel biology.</title>
        <authorList>
            <person name="Wiegand S."/>
            <person name="Jogler M."/>
            <person name="Boedeker C."/>
            <person name="Pinto D."/>
            <person name="Vollmers J."/>
            <person name="Rivas-Marin E."/>
            <person name="Kohn T."/>
            <person name="Peeters S.H."/>
            <person name="Heuer A."/>
            <person name="Rast P."/>
            <person name="Oberbeckmann S."/>
            <person name="Bunk B."/>
            <person name="Jeske O."/>
            <person name="Meyerdierks A."/>
            <person name="Storesund J.E."/>
            <person name="Kallscheuer N."/>
            <person name="Luecker S."/>
            <person name="Lage O.M."/>
            <person name="Pohl T."/>
            <person name="Merkel B.J."/>
            <person name="Hornburger P."/>
            <person name="Mueller R.-W."/>
            <person name="Bruemmer F."/>
            <person name="Labrenz M."/>
            <person name="Spormann A.M."/>
            <person name="Op Den Camp H."/>
            <person name="Overmann J."/>
            <person name="Amann R."/>
            <person name="Jetten M.S.M."/>
            <person name="Mascher T."/>
            <person name="Medema M.H."/>
            <person name="Devos D.P."/>
            <person name="Kaster A.-K."/>
            <person name="Ovreas L."/>
            <person name="Rohde M."/>
            <person name="Galperin M.Y."/>
            <person name="Jogler C."/>
        </authorList>
    </citation>
    <scope>NUCLEOTIDE SEQUENCE [LARGE SCALE GENOMIC DNA]</scope>
    <source>
        <strain evidence="1 2">Poly59</strain>
    </source>
</reference>
<sequence>MSITAHDLTPSRLKQGDLKQLAETTANPCVSILMRTHRSGAATQQDAIRFKNLLGEARQKLKEAGNDCSILALVESLTTNSDFWQYQVEGLALFLTSENCRLIKLQRSVDEHVSVSDSFFLLPLVSQQNAGDSYFVLALTWDEAKLFRSAGDVLKLVETQSLPAKYHDLVLPRDPEENLQNTSHRSVGNNGGPSKAMFHGHGEGEGKIQADRDRYLSLVGDEVSEAIYNTGTALVVVATAEVAGHFEAATGLTADVKIEGSPSRWSDDEMRNRVNEAVAEQINAGGIDYAERFGTALAQSKGSKDIEEIVTAAKLGRVESVMVCCSNADLDQVNVIVGETLRQGGDVFSCEAEHMPDDAAVAAIFRY</sequence>
<gene>
    <name evidence="1" type="ORF">Poly59_28650</name>
</gene>
<dbReference type="OrthoDB" id="4393931at2"/>
<dbReference type="InterPro" id="IPR041289">
    <property type="entry name" value="Bact_RF_family3"/>
</dbReference>
<protein>
    <submittedName>
        <fullName evidence="1">Uncharacterized protein</fullName>
    </submittedName>
</protein>
<dbReference type="Proteomes" id="UP000317977">
    <property type="component" value="Unassembled WGS sequence"/>
</dbReference>
<dbReference type="AlphaFoldDB" id="A0A5C6ENF5"/>
<dbReference type="EMBL" id="SJPX01000003">
    <property type="protein sequence ID" value="TWU51273.1"/>
    <property type="molecule type" value="Genomic_DNA"/>
</dbReference>
<accession>A0A5C6ENF5</accession>
<comment type="caution">
    <text evidence="1">The sequence shown here is derived from an EMBL/GenBank/DDBJ whole genome shotgun (WGS) entry which is preliminary data.</text>
</comment>
<keyword evidence="2" id="KW-1185">Reference proteome</keyword>
<evidence type="ECO:0000313" key="2">
    <source>
        <dbReference type="Proteomes" id="UP000317977"/>
    </source>
</evidence>
<name>A0A5C6ENF5_9BACT</name>
<organism evidence="1 2">
    <name type="scientific">Rubripirellula reticaptiva</name>
    <dbReference type="NCBI Taxonomy" id="2528013"/>
    <lineage>
        <taxon>Bacteria</taxon>
        <taxon>Pseudomonadati</taxon>
        <taxon>Planctomycetota</taxon>
        <taxon>Planctomycetia</taxon>
        <taxon>Pirellulales</taxon>
        <taxon>Pirellulaceae</taxon>
        <taxon>Rubripirellula</taxon>
    </lineage>
</organism>
<proteinExistence type="predicted"/>
<dbReference type="Pfam" id="PF18845">
    <property type="entry name" value="baeRF_family3"/>
    <property type="match status" value="1"/>
</dbReference>
<evidence type="ECO:0000313" key="1">
    <source>
        <dbReference type="EMBL" id="TWU51273.1"/>
    </source>
</evidence>